<evidence type="ECO:0000256" key="1">
    <source>
        <dbReference type="ARBA" id="ARBA00001494"/>
    </source>
</evidence>
<dbReference type="PROSITE" id="PS00163">
    <property type="entry name" value="FUMARATE_LYASES"/>
    <property type="match status" value="1"/>
</dbReference>
<keyword evidence="7" id="KW-1185">Reference proteome</keyword>
<dbReference type="PRINTS" id="PR00145">
    <property type="entry name" value="ARGSUCLYASE"/>
</dbReference>
<dbReference type="FunFam" id="1.10.40.30:FF:000002">
    <property type="entry name" value="Fumarate hydratase class II"/>
    <property type="match status" value="1"/>
</dbReference>
<dbReference type="PANTHER" id="PTHR11444:SF1">
    <property type="entry name" value="FUMARATE HYDRATASE, MITOCHONDRIAL"/>
    <property type="match status" value="1"/>
</dbReference>
<dbReference type="PANTHER" id="PTHR11444">
    <property type="entry name" value="ASPARTATEAMMONIA/ARGININOSUCCINATE/ADENYLOSUCCINATE LYASE"/>
    <property type="match status" value="1"/>
</dbReference>
<dbReference type="Gene3D" id="1.20.200.10">
    <property type="entry name" value="Fumarase/aspartase (Central domain)"/>
    <property type="match status" value="1"/>
</dbReference>
<dbReference type="PATRIC" id="fig|1291734.4.peg.161"/>
<dbReference type="InterPro" id="IPR000362">
    <property type="entry name" value="Fumarate_lyase_fam"/>
</dbReference>
<dbReference type="Gene3D" id="1.10.40.30">
    <property type="entry name" value="Fumarase/aspartase (C-terminal domain)"/>
    <property type="match status" value="1"/>
</dbReference>
<keyword evidence="3" id="KW-0456">Lyase</keyword>
<comment type="catalytic activity">
    <reaction evidence="1">
        <text>L-aspartate = fumarate + NH4(+)</text>
        <dbReference type="Rhea" id="RHEA:16601"/>
        <dbReference type="ChEBI" id="CHEBI:28938"/>
        <dbReference type="ChEBI" id="CHEBI:29806"/>
        <dbReference type="ChEBI" id="CHEBI:29991"/>
        <dbReference type="EC" id="4.3.1.1"/>
    </reaction>
</comment>
<dbReference type="InterPro" id="IPR018951">
    <property type="entry name" value="Fumarase_C_C"/>
</dbReference>
<evidence type="ECO:0000256" key="2">
    <source>
        <dbReference type="ARBA" id="ARBA00009084"/>
    </source>
</evidence>
<evidence type="ECO:0000313" key="6">
    <source>
        <dbReference type="EMBL" id="KRK70972.1"/>
    </source>
</evidence>
<dbReference type="AlphaFoldDB" id="A0A0R1JIJ6"/>
<dbReference type="InterPro" id="IPR005677">
    <property type="entry name" value="Fum_hydII"/>
</dbReference>
<comment type="caution">
    <text evidence="6">The sequence shown here is derived from an EMBL/GenBank/DDBJ whole genome shotgun (WGS) entry which is preliminary data.</text>
</comment>
<dbReference type="EMBL" id="AZDJ01000030">
    <property type="protein sequence ID" value="KRK70972.1"/>
    <property type="molecule type" value="Genomic_DNA"/>
</dbReference>
<protein>
    <submittedName>
        <fullName evidence="6">Fumarate hydratase</fullName>
    </submittedName>
</protein>
<accession>A0A0R1JIJ6</accession>
<dbReference type="GO" id="GO:0006108">
    <property type="term" value="P:malate metabolic process"/>
    <property type="evidence" value="ECO:0007669"/>
    <property type="project" value="TreeGrafter"/>
</dbReference>
<dbReference type="GO" id="GO:0006099">
    <property type="term" value="P:tricarboxylic acid cycle"/>
    <property type="evidence" value="ECO:0007669"/>
    <property type="project" value="InterPro"/>
</dbReference>
<dbReference type="GO" id="GO:0004333">
    <property type="term" value="F:fumarate hydratase activity"/>
    <property type="evidence" value="ECO:0007669"/>
    <property type="project" value="InterPro"/>
</dbReference>
<dbReference type="InterPro" id="IPR008948">
    <property type="entry name" value="L-Aspartase-like"/>
</dbReference>
<name>A0A0R1JIJ6_9LACO</name>
<evidence type="ECO:0000313" key="7">
    <source>
        <dbReference type="Proteomes" id="UP000051804"/>
    </source>
</evidence>
<organism evidence="6 7">
    <name type="scientific">Lacticaseibacillus nasuensis JCM 17158</name>
    <dbReference type="NCBI Taxonomy" id="1291734"/>
    <lineage>
        <taxon>Bacteria</taxon>
        <taxon>Bacillati</taxon>
        <taxon>Bacillota</taxon>
        <taxon>Bacilli</taxon>
        <taxon>Lactobacillales</taxon>
        <taxon>Lactobacillaceae</taxon>
        <taxon>Lacticaseibacillus</taxon>
    </lineage>
</organism>
<dbReference type="Gene3D" id="1.10.275.10">
    <property type="entry name" value="Fumarase/aspartase (N-terminal domain)"/>
    <property type="match status" value="1"/>
</dbReference>
<dbReference type="Pfam" id="PF10415">
    <property type="entry name" value="FumaraseC_C"/>
    <property type="match status" value="1"/>
</dbReference>
<feature type="domain" description="Fumarate lyase N-terminal" evidence="4">
    <location>
        <begin position="3"/>
        <end position="313"/>
    </location>
</feature>
<dbReference type="Proteomes" id="UP000051804">
    <property type="component" value="Unassembled WGS sequence"/>
</dbReference>
<comment type="similarity">
    <text evidence="2">Belongs to the class-II fumarase/aspartase family. Fumarase subfamily.</text>
</comment>
<dbReference type="InterPro" id="IPR022761">
    <property type="entry name" value="Fumarate_lyase_N"/>
</dbReference>
<dbReference type="GO" id="GO:0008797">
    <property type="term" value="F:aspartate ammonia-lyase activity"/>
    <property type="evidence" value="ECO:0007669"/>
    <property type="project" value="UniProtKB-EC"/>
</dbReference>
<evidence type="ECO:0000259" key="5">
    <source>
        <dbReference type="Pfam" id="PF10415"/>
    </source>
</evidence>
<evidence type="ECO:0000256" key="3">
    <source>
        <dbReference type="ARBA" id="ARBA00023239"/>
    </source>
</evidence>
<dbReference type="SUPFAM" id="SSF48557">
    <property type="entry name" value="L-aspartase-like"/>
    <property type="match status" value="1"/>
</dbReference>
<dbReference type="Pfam" id="PF00206">
    <property type="entry name" value="Lyase_1"/>
    <property type="match status" value="1"/>
</dbReference>
<feature type="domain" description="Fumarase C C-terminal" evidence="5">
    <location>
        <begin position="379"/>
        <end position="432"/>
    </location>
</feature>
<gene>
    <name evidence="6" type="ORF">FD02_GL000153</name>
</gene>
<dbReference type="STRING" id="1291734.FD02_GL000153"/>
<dbReference type="PRINTS" id="PR00149">
    <property type="entry name" value="FUMRATELYASE"/>
</dbReference>
<dbReference type="InterPro" id="IPR020557">
    <property type="entry name" value="Fumarate_lyase_CS"/>
</dbReference>
<dbReference type="GO" id="GO:0006106">
    <property type="term" value="P:fumarate metabolic process"/>
    <property type="evidence" value="ECO:0007669"/>
    <property type="project" value="InterPro"/>
</dbReference>
<evidence type="ECO:0000259" key="4">
    <source>
        <dbReference type="Pfam" id="PF00206"/>
    </source>
</evidence>
<dbReference type="FunFam" id="1.20.200.10:FF:000001">
    <property type="entry name" value="Fumarate hydratase, mitochondrial"/>
    <property type="match status" value="1"/>
</dbReference>
<proteinExistence type="inferred from homology"/>
<reference evidence="6 7" key="1">
    <citation type="journal article" date="2015" name="Genome Announc.">
        <title>Expanding the biotechnology potential of lactobacilli through comparative genomics of 213 strains and associated genera.</title>
        <authorList>
            <person name="Sun Z."/>
            <person name="Harris H.M."/>
            <person name="McCann A."/>
            <person name="Guo C."/>
            <person name="Argimon S."/>
            <person name="Zhang W."/>
            <person name="Yang X."/>
            <person name="Jeffery I.B."/>
            <person name="Cooney J.C."/>
            <person name="Kagawa T.F."/>
            <person name="Liu W."/>
            <person name="Song Y."/>
            <person name="Salvetti E."/>
            <person name="Wrobel A."/>
            <person name="Rasinkangas P."/>
            <person name="Parkhill J."/>
            <person name="Rea M.C."/>
            <person name="O'Sullivan O."/>
            <person name="Ritari J."/>
            <person name="Douillard F.P."/>
            <person name="Paul Ross R."/>
            <person name="Yang R."/>
            <person name="Briner A.E."/>
            <person name="Felis G.E."/>
            <person name="de Vos W.M."/>
            <person name="Barrangou R."/>
            <person name="Klaenhammer T.R."/>
            <person name="Caufield P.W."/>
            <person name="Cui Y."/>
            <person name="Zhang H."/>
            <person name="O'Toole P.W."/>
        </authorList>
    </citation>
    <scope>NUCLEOTIDE SEQUENCE [LARGE SCALE GENOMIC DNA]</scope>
    <source>
        <strain evidence="6 7">JCM 17158</strain>
    </source>
</reference>
<dbReference type="InterPro" id="IPR024083">
    <property type="entry name" value="Fumarase/histidase_N"/>
</dbReference>
<sequence>MDWGAQTERSRHHFPVGPRMPLAVVRGLITIKLAAAQAAPAAPKRDAIVAAAQALLESPDAELAQHFPLHVYQTGSGTQTNMNVNEVIAHRASQLAGVAVHPNDDVNAGQSSNDDFPTAMNLAAYPAVSALITAVTRLTATLAQKAADYAQVVKLGRTHLQDATPLTLGQEISGWQATLAGDAATLTSLQSQLLALPLGGTAVGTGLNTTPARTATIIANIAAITGTPYVEMPNKFHGLTAHSELTTVHGAVRTLATDLIKIANDLRFLASGPRGGYGELTIPANEPGSSIMPGKVNPTQAEALTMIGARVIGNDATIGFANSQGNFELNVYKPIIISAFLDSCTLLASGITQFTQLLVAGFTANVDHMQAVVANSLMLVTALAPHIGYEKAAQLAQQAQASGASLKETALASGWVSAADFAKWVDPLAMTNPQALQ</sequence>